<dbReference type="EMBL" id="JAUZQC010000009">
    <property type="protein sequence ID" value="KAK5865363.1"/>
    <property type="molecule type" value="Genomic_DNA"/>
</dbReference>
<name>A0AAN8AMF2_ELEMC</name>
<dbReference type="Proteomes" id="UP001346869">
    <property type="component" value="Unassembled WGS sequence"/>
</dbReference>
<gene>
    <name evidence="2" type="ORF">PBY51_019642</name>
</gene>
<proteinExistence type="predicted"/>
<keyword evidence="3" id="KW-1185">Reference proteome</keyword>
<protein>
    <submittedName>
        <fullName evidence="2">Uncharacterized protein</fullName>
    </submittedName>
</protein>
<reference evidence="2 3" key="2">
    <citation type="journal article" date="2023" name="Mol. Biol. Evol.">
        <title>Genomics of Secondarily Temperate Adaptation in the Only Non-Antarctic Icefish.</title>
        <authorList>
            <person name="Rivera-Colon A.G."/>
            <person name="Rayamajhi N."/>
            <person name="Minhas B.F."/>
            <person name="Madrigal G."/>
            <person name="Bilyk K.T."/>
            <person name="Yoon V."/>
            <person name="Hune M."/>
            <person name="Gregory S."/>
            <person name="Cheng C.H.C."/>
            <person name="Catchen J.M."/>
        </authorList>
    </citation>
    <scope>NUCLEOTIDE SEQUENCE [LARGE SCALE GENOMIC DNA]</scope>
    <source>
        <strain evidence="2">JMC-PN-2008</strain>
    </source>
</reference>
<accession>A0AAN8AMF2</accession>
<organism evidence="2 3">
    <name type="scientific">Eleginops maclovinus</name>
    <name type="common">Patagonian blennie</name>
    <name type="synonym">Eleginus maclovinus</name>
    <dbReference type="NCBI Taxonomy" id="56733"/>
    <lineage>
        <taxon>Eukaryota</taxon>
        <taxon>Metazoa</taxon>
        <taxon>Chordata</taxon>
        <taxon>Craniata</taxon>
        <taxon>Vertebrata</taxon>
        <taxon>Euteleostomi</taxon>
        <taxon>Actinopterygii</taxon>
        <taxon>Neopterygii</taxon>
        <taxon>Teleostei</taxon>
        <taxon>Neoteleostei</taxon>
        <taxon>Acanthomorphata</taxon>
        <taxon>Eupercaria</taxon>
        <taxon>Perciformes</taxon>
        <taxon>Notothenioidei</taxon>
        <taxon>Eleginopidae</taxon>
        <taxon>Eleginops</taxon>
    </lineage>
</organism>
<comment type="caution">
    <text evidence="2">The sequence shown here is derived from an EMBL/GenBank/DDBJ whole genome shotgun (WGS) entry which is preliminary data.</text>
</comment>
<sequence length="125" mass="13827">MLSPLYPDHGVSAVWPQSSSCSSSSQVLQRPLRCRPPPISGSSVGPNPTYYHAVYDVRVDQYRDVPFSGGVRSGRGSLSLVSSSTDPTVPLVRRRGGVVDYRDVIMAHQAHKLHNTPQARRKQWE</sequence>
<reference evidence="2 3" key="1">
    <citation type="journal article" date="2023" name="Genes (Basel)">
        <title>Chromosome-Level Genome Assembly and Circadian Gene Repertoire of the Patagonia Blennie Eleginops maclovinus-The Closest Ancestral Proxy of Antarctic Cryonotothenioids.</title>
        <authorList>
            <person name="Cheng C.C."/>
            <person name="Rivera-Colon A.G."/>
            <person name="Minhas B.F."/>
            <person name="Wilson L."/>
            <person name="Rayamajhi N."/>
            <person name="Vargas-Chacoff L."/>
            <person name="Catchen J.M."/>
        </authorList>
    </citation>
    <scope>NUCLEOTIDE SEQUENCE [LARGE SCALE GENOMIC DNA]</scope>
    <source>
        <strain evidence="2">JMC-PN-2008</strain>
    </source>
</reference>
<feature type="region of interest" description="Disordered" evidence="1">
    <location>
        <begin position="15"/>
        <end position="45"/>
    </location>
</feature>
<evidence type="ECO:0000313" key="2">
    <source>
        <dbReference type="EMBL" id="KAK5865363.1"/>
    </source>
</evidence>
<evidence type="ECO:0000256" key="1">
    <source>
        <dbReference type="SAM" id="MobiDB-lite"/>
    </source>
</evidence>
<dbReference type="AlphaFoldDB" id="A0AAN8AMF2"/>
<evidence type="ECO:0000313" key="3">
    <source>
        <dbReference type="Proteomes" id="UP001346869"/>
    </source>
</evidence>